<feature type="domain" description="Spore protein YkvP/CgeB glycosyl transferase-like" evidence="1">
    <location>
        <begin position="182"/>
        <end position="327"/>
    </location>
</feature>
<proteinExistence type="predicted"/>
<reference evidence="2 3" key="1">
    <citation type="submission" date="2018-06" db="EMBL/GenBank/DDBJ databases">
        <title>Spirosoma sp. HMF3257 Genome sequencing and assembly.</title>
        <authorList>
            <person name="Kang H."/>
            <person name="Cha I."/>
            <person name="Kim H."/>
            <person name="Kang J."/>
            <person name="Joh K."/>
        </authorList>
    </citation>
    <scope>NUCLEOTIDE SEQUENCE [LARGE SCALE GENOMIC DNA]</scope>
    <source>
        <strain evidence="2 3">HMF3257</strain>
    </source>
</reference>
<dbReference type="Pfam" id="PF13524">
    <property type="entry name" value="Glyco_trans_1_2"/>
    <property type="match status" value="1"/>
</dbReference>
<dbReference type="InterPro" id="IPR055259">
    <property type="entry name" value="YkvP/CgeB_Glyco_trans-like"/>
</dbReference>
<name>A0A327NNL2_9BACT</name>
<comment type="caution">
    <text evidence="2">The sequence shown here is derived from an EMBL/GenBank/DDBJ whole genome shotgun (WGS) entry which is preliminary data.</text>
</comment>
<evidence type="ECO:0000313" key="2">
    <source>
        <dbReference type="EMBL" id="RAI75566.1"/>
    </source>
</evidence>
<dbReference type="CDD" id="cd00636">
    <property type="entry name" value="TroA-like"/>
    <property type="match status" value="1"/>
</dbReference>
<dbReference type="Proteomes" id="UP000249016">
    <property type="component" value="Unassembled WGS sequence"/>
</dbReference>
<accession>A0A327NNL2</accession>
<dbReference type="EMBL" id="QLII01000001">
    <property type="protein sequence ID" value="RAI75566.1"/>
    <property type="molecule type" value="Genomic_DNA"/>
</dbReference>
<dbReference type="AlphaFoldDB" id="A0A327NNL2"/>
<dbReference type="OrthoDB" id="7872161at2"/>
<protein>
    <recommendedName>
        <fullName evidence="1">Spore protein YkvP/CgeB glycosyl transferase-like domain-containing protein</fullName>
    </recommendedName>
</protein>
<evidence type="ECO:0000259" key="1">
    <source>
        <dbReference type="Pfam" id="PF13524"/>
    </source>
</evidence>
<dbReference type="RefSeq" id="WP_111344124.1">
    <property type="nucleotide sequence ID" value="NZ_QLII01000001.1"/>
</dbReference>
<sequence>MNVVIVGSRLINSLEWQLYDSFRALGHDASLLDVADGLPVSSKINYWMSRFVELYDRAISRTIADKIIRLRPDLVVIVYRHLHPMLVEYLKKRLPSVLVVQMNPDPLSNLEKQQIIAADFDYYFSKEPYIVDTLRHKAGLNAHYLPEGFNHRLHQKPPVEKAVAEWLTGIDVLVFGNLYAYRARMIEQLMRAGVKVTVYGIQGPYLRPEINSVCQQRYLGGLEKSRLMYGAKIVFNNFHYAEISSVNQKYFEINGIGAFQLCDYKATIEAHTGVPAEQVTYRTIDDAIDKIRYYLARPAMRYALAAQQYTHFQQHHTFDQRVQQLLQTIGLVPLFDSGNLLVDEEWND</sequence>
<gene>
    <name evidence="2" type="ORF">HMF3257_17875</name>
</gene>
<evidence type="ECO:0000313" key="3">
    <source>
        <dbReference type="Proteomes" id="UP000249016"/>
    </source>
</evidence>
<keyword evidence="3" id="KW-1185">Reference proteome</keyword>
<organism evidence="2 3">
    <name type="scientific">Spirosoma telluris</name>
    <dbReference type="NCBI Taxonomy" id="2183553"/>
    <lineage>
        <taxon>Bacteria</taxon>
        <taxon>Pseudomonadati</taxon>
        <taxon>Bacteroidota</taxon>
        <taxon>Cytophagia</taxon>
        <taxon>Cytophagales</taxon>
        <taxon>Cytophagaceae</taxon>
        <taxon>Spirosoma</taxon>
    </lineage>
</organism>